<dbReference type="SUPFAM" id="SSF51230">
    <property type="entry name" value="Single hybrid motif"/>
    <property type="match status" value="1"/>
</dbReference>
<sequence length="125" mass="13699">MSGERYTKDHDFVRVEDDVAFVGITDFAQSQLGDIVYVELPLPGRRVAKGEQLATIESVKAASEVYAPISGAVLEVNERLVTSPDLVNKEPLGEGWLLTLRVADAAELEELMDEDAYRAFVEGEG</sequence>
<dbReference type="GO" id="GO:0019464">
    <property type="term" value="P:glycine decarboxylation via glycine cleavage system"/>
    <property type="evidence" value="ECO:0007669"/>
    <property type="project" value="UniProtKB-UniRule"/>
</dbReference>
<evidence type="ECO:0000256" key="2">
    <source>
        <dbReference type="ARBA" id="ARBA00022823"/>
    </source>
</evidence>
<dbReference type="NCBIfam" id="TIGR00527">
    <property type="entry name" value="gcvH"/>
    <property type="match status" value="1"/>
</dbReference>
<keyword evidence="2 3" id="KW-0450">Lipoyl</keyword>
<dbReference type="Proteomes" id="UP000316781">
    <property type="component" value="Unassembled WGS sequence"/>
</dbReference>
<comment type="similarity">
    <text evidence="1 3">Belongs to the GcvH family.</text>
</comment>
<comment type="subunit">
    <text evidence="3">The glycine cleavage system is composed of four proteins: P, T, L and H.</text>
</comment>
<comment type="caution">
    <text evidence="6">The sequence shown here is derived from an EMBL/GenBank/DDBJ whole genome shotgun (WGS) entry which is preliminary data.</text>
</comment>
<dbReference type="PANTHER" id="PTHR11715">
    <property type="entry name" value="GLYCINE CLEAVAGE SYSTEM H PROTEIN"/>
    <property type="match status" value="1"/>
</dbReference>
<gene>
    <name evidence="3 6" type="primary">gcvH</name>
    <name evidence="6" type="ORF">FM996_07015</name>
</gene>
<comment type="function">
    <text evidence="3">The glycine cleavage system catalyzes the degradation of glycine. The H protein shuttles the methylamine group of glycine from the P protein to the T protein.</text>
</comment>
<dbReference type="InterPro" id="IPR002930">
    <property type="entry name" value="GCV_H"/>
</dbReference>
<dbReference type="PROSITE" id="PS50968">
    <property type="entry name" value="BIOTINYL_LIPOYL"/>
    <property type="match status" value="1"/>
</dbReference>
<dbReference type="GO" id="GO:0005829">
    <property type="term" value="C:cytosol"/>
    <property type="evidence" value="ECO:0007669"/>
    <property type="project" value="TreeGrafter"/>
</dbReference>
<dbReference type="Gene3D" id="2.40.50.100">
    <property type="match status" value="1"/>
</dbReference>
<evidence type="ECO:0000256" key="1">
    <source>
        <dbReference type="ARBA" id="ARBA00009249"/>
    </source>
</evidence>
<dbReference type="InterPro" id="IPR003016">
    <property type="entry name" value="2-oxoA_DH_lipoyl-BS"/>
</dbReference>
<name>A0A549T163_METSR</name>
<dbReference type="EMBL" id="VJMF01000028">
    <property type="protein sequence ID" value="TRL35625.1"/>
    <property type="molecule type" value="Genomic_DNA"/>
</dbReference>
<proteinExistence type="inferred from homology"/>
<accession>A0A549T163</accession>
<evidence type="ECO:0000256" key="3">
    <source>
        <dbReference type="HAMAP-Rule" id="MF_00272"/>
    </source>
</evidence>
<feature type="modified residue" description="N6-lipoyllysine" evidence="3 4">
    <location>
        <position position="60"/>
    </location>
</feature>
<dbReference type="RefSeq" id="WP_142862421.1">
    <property type="nucleotide sequence ID" value="NZ_VJMF01000028.1"/>
</dbReference>
<dbReference type="NCBIfam" id="NF002270">
    <property type="entry name" value="PRK01202.1"/>
    <property type="match status" value="1"/>
</dbReference>
<dbReference type="GO" id="GO:0005960">
    <property type="term" value="C:glycine cleavage complex"/>
    <property type="evidence" value="ECO:0007669"/>
    <property type="project" value="InterPro"/>
</dbReference>
<protein>
    <recommendedName>
        <fullName evidence="3">Glycine cleavage system H protein</fullName>
    </recommendedName>
</protein>
<dbReference type="CDD" id="cd06848">
    <property type="entry name" value="GCS_H"/>
    <property type="match status" value="1"/>
</dbReference>
<evidence type="ECO:0000313" key="6">
    <source>
        <dbReference type="EMBL" id="TRL35625.1"/>
    </source>
</evidence>
<dbReference type="InterPro" id="IPR011053">
    <property type="entry name" value="Single_hybrid_motif"/>
</dbReference>
<evidence type="ECO:0000256" key="4">
    <source>
        <dbReference type="PIRSR" id="PIRSR617453-50"/>
    </source>
</evidence>
<dbReference type="Pfam" id="PF01597">
    <property type="entry name" value="GCV_H"/>
    <property type="match status" value="1"/>
</dbReference>
<organism evidence="6 7">
    <name type="scientific">Methylosinus sporium</name>
    <dbReference type="NCBI Taxonomy" id="428"/>
    <lineage>
        <taxon>Bacteria</taxon>
        <taxon>Pseudomonadati</taxon>
        <taxon>Pseudomonadota</taxon>
        <taxon>Alphaproteobacteria</taxon>
        <taxon>Hyphomicrobiales</taxon>
        <taxon>Methylocystaceae</taxon>
        <taxon>Methylosinus</taxon>
    </lineage>
</organism>
<dbReference type="HAMAP" id="MF_00272">
    <property type="entry name" value="GcvH"/>
    <property type="match status" value="1"/>
</dbReference>
<dbReference type="PROSITE" id="PS00189">
    <property type="entry name" value="LIPOYL"/>
    <property type="match status" value="1"/>
</dbReference>
<evidence type="ECO:0000259" key="5">
    <source>
        <dbReference type="PROSITE" id="PS50968"/>
    </source>
</evidence>
<dbReference type="InterPro" id="IPR000089">
    <property type="entry name" value="Biotin_lipoyl"/>
</dbReference>
<dbReference type="InterPro" id="IPR033753">
    <property type="entry name" value="GCV_H/Fam206"/>
</dbReference>
<feature type="domain" description="Lipoyl-binding" evidence="5">
    <location>
        <begin position="19"/>
        <end position="101"/>
    </location>
</feature>
<evidence type="ECO:0000313" key="7">
    <source>
        <dbReference type="Proteomes" id="UP000316781"/>
    </source>
</evidence>
<comment type="cofactor">
    <cofactor evidence="3">
        <name>(R)-lipoate</name>
        <dbReference type="ChEBI" id="CHEBI:83088"/>
    </cofactor>
    <text evidence="3">Binds 1 lipoyl cofactor covalently.</text>
</comment>
<dbReference type="InterPro" id="IPR017453">
    <property type="entry name" value="GCV_H_sub"/>
</dbReference>
<dbReference type="AlphaFoldDB" id="A0A549T163"/>
<reference evidence="6 7" key="1">
    <citation type="submission" date="2019-07" db="EMBL/GenBank/DDBJ databases">
        <title>Ln-dependent methylotrophs.</title>
        <authorList>
            <person name="Tani A."/>
        </authorList>
    </citation>
    <scope>NUCLEOTIDE SEQUENCE [LARGE SCALE GENOMIC DNA]</scope>
    <source>
        <strain evidence="6 7">SM89A</strain>
    </source>
</reference>
<dbReference type="PANTHER" id="PTHR11715:SF3">
    <property type="entry name" value="GLYCINE CLEAVAGE SYSTEM H PROTEIN-RELATED"/>
    <property type="match status" value="1"/>
</dbReference>
<dbReference type="GO" id="GO:0009249">
    <property type="term" value="P:protein lipoylation"/>
    <property type="evidence" value="ECO:0007669"/>
    <property type="project" value="TreeGrafter"/>
</dbReference>